<dbReference type="SUPFAM" id="SSF55961">
    <property type="entry name" value="Bet v1-like"/>
    <property type="match status" value="1"/>
</dbReference>
<comment type="similarity">
    <text evidence="1">Belongs to the IST1 family.</text>
</comment>
<protein>
    <submittedName>
        <fullName evidence="3">IST1-like protein</fullName>
    </submittedName>
</protein>
<sequence length="514" mass="58422">MGRKLDALLGRNSKTSKLKTTLKLAISRLPLLSNQRRARFNIARSDIIQLLRLNHHQQALIRVEQVIKDQNMLDVYDMADSYCRLLIQKINLVEQATGCPEELKEAASSLLYAAPRCGEFPELQEIRAILTKCFGKEFVNGAIELRSNSGVSQKMIQKWSPKWSSLECRIEILAGIAKENGVVLQLETSSPEIIEEQLVVEKKPSQLNTEATVLPKKIEKVLSLSESMKERRNYKDAADAAQDAFEAAAYAAAAARAAVELARLESFDSDGPNSPDYRPRKVPSPRYDSESDYEEITEENEGERSKYSKQVKEFEDVDSDGYSDDDNIKSFEKMIFYESDYKTEDEETGFQSRTAHFSSYKQFPFRHQANPKAGPGSGNMESQLDLENKINTMRTKRVNVFFGFTYYNEKFTKIDDENKIKEAKIVEGGFLDIGFNFYRMKVEIMEDPKDDTGSSCIVKPTLEYGVKDEFAANALLPPMNMKVARWAGWVRGQNKTQLEWFTLKRVEMGLIGLG</sequence>
<dbReference type="InterPro" id="IPR042277">
    <property type="entry name" value="IST1-like"/>
</dbReference>
<accession>A0ABQ5I4H1</accession>
<dbReference type="PANTHER" id="PTHR12161:SF63">
    <property type="entry name" value="VACUOLAR PROTEIN SORTING-ASSOCIATED PROTEIN IST1-RELATED"/>
    <property type="match status" value="1"/>
</dbReference>
<evidence type="ECO:0000313" key="3">
    <source>
        <dbReference type="EMBL" id="GJT94252.1"/>
    </source>
</evidence>
<dbReference type="Proteomes" id="UP001151760">
    <property type="component" value="Unassembled WGS sequence"/>
</dbReference>
<reference evidence="3" key="1">
    <citation type="journal article" date="2022" name="Int. J. Mol. Sci.">
        <title>Draft Genome of Tanacetum Coccineum: Genomic Comparison of Closely Related Tanacetum-Family Plants.</title>
        <authorList>
            <person name="Yamashiro T."/>
            <person name="Shiraishi A."/>
            <person name="Nakayama K."/>
            <person name="Satake H."/>
        </authorList>
    </citation>
    <scope>NUCLEOTIDE SEQUENCE</scope>
</reference>
<dbReference type="InterPro" id="IPR005061">
    <property type="entry name" value="Ist1"/>
</dbReference>
<feature type="region of interest" description="Disordered" evidence="2">
    <location>
        <begin position="266"/>
        <end position="310"/>
    </location>
</feature>
<dbReference type="PANTHER" id="PTHR12161">
    <property type="entry name" value="IST1 FAMILY MEMBER"/>
    <property type="match status" value="1"/>
</dbReference>
<keyword evidence="4" id="KW-1185">Reference proteome</keyword>
<evidence type="ECO:0000313" key="4">
    <source>
        <dbReference type="Proteomes" id="UP001151760"/>
    </source>
</evidence>
<feature type="compositionally biased region" description="Acidic residues" evidence="2">
    <location>
        <begin position="290"/>
        <end position="301"/>
    </location>
</feature>
<dbReference type="Gene3D" id="3.30.530.20">
    <property type="match status" value="1"/>
</dbReference>
<organism evidence="3 4">
    <name type="scientific">Tanacetum coccineum</name>
    <dbReference type="NCBI Taxonomy" id="301880"/>
    <lineage>
        <taxon>Eukaryota</taxon>
        <taxon>Viridiplantae</taxon>
        <taxon>Streptophyta</taxon>
        <taxon>Embryophyta</taxon>
        <taxon>Tracheophyta</taxon>
        <taxon>Spermatophyta</taxon>
        <taxon>Magnoliopsida</taxon>
        <taxon>eudicotyledons</taxon>
        <taxon>Gunneridae</taxon>
        <taxon>Pentapetalae</taxon>
        <taxon>asterids</taxon>
        <taxon>campanulids</taxon>
        <taxon>Asterales</taxon>
        <taxon>Asteraceae</taxon>
        <taxon>Asteroideae</taxon>
        <taxon>Anthemideae</taxon>
        <taxon>Anthemidinae</taxon>
        <taxon>Tanacetum</taxon>
    </lineage>
</organism>
<name>A0ABQ5I4H1_9ASTR</name>
<evidence type="ECO:0000256" key="1">
    <source>
        <dbReference type="ARBA" id="ARBA00005536"/>
    </source>
</evidence>
<proteinExistence type="inferred from homology"/>
<dbReference type="EMBL" id="BQNB010020278">
    <property type="protein sequence ID" value="GJT94252.1"/>
    <property type="molecule type" value="Genomic_DNA"/>
</dbReference>
<comment type="caution">
    <text evidence="3">The sequence shown here is derived from an EMBL/GenBank/DDBJ whole genome shotgun (WGS) entry which is preliminary data.</text>
</comment>
<dbReference type="Pfam" id="PF03398">
    <property type="entry name" value="Ist1"/>
    <property type="match status" value="1"/>
</dbReference>
<reference evidence="3" key="2">
    <citation type="submission" date="2022-01" db="EMBL/GenBank/DDBJ databases">
        <authorList>
            <person name="Yamashiro T."/>
            <person name="Shiraishi A."/>
            <person name="Satake H."/>
            <person name="Nakayama K."/>
        </authorList>
    </citation>
    <scope>NUCLEOTIDE SEQUENCE</scope>
</reference>
<dbReference type="Gene3D" id="1.20.1260.60">
    <property type="entry name" value="Vacuolar protein sorting-associated protein Ist1"/>
    <property type="match status" value="1"/>
</dbReference>
<evidence type="ECO:0000256" key="2">
    <source>
        <dbReference type="SAM" id="MobiDB-lite"/>
    </source>
</evidence>
<gene>
    <name evidence="3" type="ORF">Tco_1083097</name>
</gene>
<dbReference type="InterPro" id="IPR023393">
    <property type="entry name" value="START-like_dom_sf"/>
</dbReference>